<dbReference type="AlphaFoldDB" id="A0A3S3SPI9"/>
<dbReference type="Proteomes" id="UP000287853">
    <property type="component" value="Unassembled WGS sequence"/>
</dbReference>
<gene>
    <name evidence="1" type="ORF">H206_02307</name>
</gene>
<protein>
    <submittedName>
        <fullName evidence="1">Uncharacterized protein</fullName>
    </submittedName>
</protein>
<sequence length="46" mass="5401">MRPGVGCNFLKLSLKSWNNLIDLFFFTLRDKWAMLKRVLEGIPAIF</sequence>
<proteinExistence type="predicted"/>
<comment type="caution">
    <text evidence="1">The sequence shown here is derived from an EMBL/GenBank/DDBJ whole genome shotgun (WGS) entry which is preliminary data.</text>
</comment>
<name>A0A3S3SPI9_9BACT</name>
<evidence type="ECO:0000313" key="1">
    <source>
        <dbReference type="EMBL" id="RWX47243.1"/>
    </source>
</evidence>
<accession>A0A3S3SPI9</accession>
<keyword evidence="2" id="KW-1185">Reference proteome</keyword>
<dbReference type="EMBL" id="MTKO01000039">
    <property type="protein sequence ID" value="RWX47243.1"/>
    <property type="molecule type" value="Genomic_DNA"/>
</dbReference>
<organism evidence="1 2">
    <name type="scientific">Candidatus Electrothrix aarhusensis</name>
    <dbReference type="NCBI Taxonomy" id="1859131"/>
    <lineage>
        <taxon>Bacteria</taxon>
        <taxon>Pseudomonadati</taxon>
        <taxon>Thermodesulfobacteriota</taxon>
        <taxon>Desulfobulbia</taxon>
        <taxon>Desulfobulbales</taxon>
        <taxon>Desulfobulbaceae</taxon>
        <taxon>Candidatus Electrothrix</taxon>
    </lineage>
</organism>
<reference evidence="1 2" key="1">
    <citation type="submission" date="2017-01" db="EMBL/GenBank/DDBJ databases">
        <title>The cable genome- insights into the physiology and evolution of filamentous bacteria capable of sulfide oxidation via long distance electron transfer.</title>
        <authorList>
            <person name="Schreiber L."/>
            <person name="Bjerg J.T."/>
            <person name="Boggild A."/>
            <person name="Van De Vossenberg J."/>
            <person name="Meysman F."/>
            <person name="Nielsen L.P."/>
            <person name="Schramm A."/>
            <person name="Kjeldsen K.U."/>
        </authorList>
    </citation>
    <scope>NUCLEOTIDE SEQUENCE [LARGE SCALE GENOMIC DNA]</scope>
    <source>
        <strain evidence="1">MCF</strain>
    </source>
</reference>
<evidence type="ECO:0000313" key="2">
    <source>
        <dbReference type="Proteomes" id="UP000287853"/>
    </source>
</evidence>